<feature type="domain" description="Integrator complex subunit 7 N-terminal" evidence="3">
    <location>
        <begin position="66"/>
        <end position="507"/>
    </location>
</feature>
<evidence type="ECO:0000313" key="5">
    <source>
        <dbReference type="Proteomes" id="UP001222027"/>
    </source>
</evidence>
<keyword evidence="5" id="KW-1185">Reference proteome</keyword>
<dbReference type="SUPFAM" id="SSF48371">
    <property type="entry name" value="ARM repeat"/>
    <property type="match status" value="1"/>
</dbReference>
<dbReference type="InterPro" id="IPR055195">
    <property type="entry name" value="INTS7_C_plant"/>
</dbReference>
<evidence type="ECO:0000256" key="1">
    <source>
        <dbReference type="ARBA" id="ARBA00008565"/>
    </source>
</evidence>
<dbReference type="Pfam" id="PF24436">
    <property type="entry name" value="INTS7_N"/>
    <property type="match status" value="1"/>
</dbReference>
<gene>
    <name evidence="4" type="ORF">OPV22_011716</name>
</gene>
<dbReference type="Pfam" id="PF22966">
    <property type="entry name" value="INTS7_C_plants"/>
    <property type="match status" value="1"/>
</dbReference>
<comment type="similarity">
    <text evidence="1">Belongs to the Integrator subunit 7 family.</text>
</comment>
<dbReference type="PANTHER" id="PTHR13322">
    <property type="entry name" value="C1ORF73 PROTEIN"/>
    <property type="match status" value="1"/>
</dbReference>
<sequence>MEKIPAACAMAWSIELEKGLRSKSRDQRIRAIEQMVPILQKWSTEPNITRAIADMYDLVPGEDRVFANAILLRLADAFRCGDNYTRRCIVKVFLFELTRISKEGKRYNGILAKRRVPNYIELLKRVKVVYDTGDTEAKALALRLFGCWADLAKDSAHIRYIILLSLQSSSISEVKASLFATGCFCLLSEDFAHITLEILINIVCSSQLSYDVVIVAIRAVSRMRCSSAVASRAYKAGKKLLLGPLHDDLKAEMLFSLSKLAFRSTILTIEQAELLLSFLSNDTIYNVKARALKCLHFLFSSRACCFPVIEGVVVKLFHIVDDNDVPVNLQCEALRILCKVFSSMPPDVLHMDLLVLVKRVLVMEEQSLKVKRDLVIQLIVHILCSLKMAERGHNCAAPVRWCGRCFELQRSPRAEVLASETDASGIACQVTTIVADHITSMIKQMRADSTGKDIITKTVISCSELKQEFRNKLSLILLLAMEYPSVSLVVLDRIGNIIQYLENMHDKSALESICTEVSRKEFGVKRWGLLDCDKQYSIGSEIAICILRFTNAFIKTLNDNGTCNSEVCQKVKLLVKCIQSSKYCNCATYEIFCLCLDSYTACSLVGDANNRIQNSDESKTGSADGSYCNFNWVNQEWQSLESIRSMLQNQNYWAAYRAGKYSCLEGLWFSATFTFRKLICHVESVCLSCWLKCLMLLAGSETEIKLLLFPKAGITLVNGMQTDNMCDKIFTSIEGDKSTSADLHGWEGKIARIYGRICSAEKSLASAGASDGVYYFQRWFLNLRAKFFEIMMEIFRLLNSHQPTIVRVDDEEGKGKVCIEEVTQTMSTLMSGFAYESLRLNNLAKDYDLLASSFLDIDSQSFRRISAMALNCSLLAFCTAFTVHFPCSFVYENVISHNLGNVSKFSSIMILQDLIERFRTTDSKISEQLQQIMTSFCKEEDRLICPSSRMSTSGHTERSTILVCEFAMSGILHIQEDAKRVKNEEDLFSLLLRGLQLLSDVIRRWMEISFQVPKYFFRVRPCIGAELFLLDADSRNKSEISVSQGFQLSLNVCIQLKNTSRIPRLRDTKVYCILATRPSEQLSNVKRTEDCFSACKTDQMVELNNMLLMFAKAKMGSANEVSLNDSGGDAWVTACLCFEPNGKGQGFSSCLLDVSEFPDGSYQIKWHSCCIDERGSYWSLLPLTTVKSSWRSLPFSKESFFINPSSGGCNFYVALLCHSITASLKPTPKEKFVRNKVESIQSFLPLHLMISRWPFCAVIVCCSLALHGMFRACGNL</sequence>
<dbReference type="AlphaFoldDB" id="A0AAV8RM39"/>
<proteinExistence type="inferred from homology"/>
<evidence type="ECO:0008006" key="6">
    <source>
        <dbReference type="Google" id="ProtNLM"/>
    </source>
</evidence>
<dbReference type="EMBL" id="JAQQAF010000003">
    <property type="protein sequence ID" value="KAJ8501164.1"/>
    <property type="molecule type" value="Genomic_DNA"/>
</dbReference>
<dbReference type="GO" id="GO:0032039">
    <property type="term" value="C:integrator complex"/>
    <property type="evidence" value="ECO:0007669"/>
    <property type="project" value="InterPro"/>
</dbReference>
<evidence type="ECO:0000259" key="3">
    <source>
        <dbReference type="Pfam" id="PF24436"/>
    </source>
</evidence>
<protein>
    <recommendedName>
        <fullName evidence="6">Integrator complex subunit 7</fullName>
    </recommendedName>
</protein>
<dbReference type="InterPro" id="IPR033060">
    <property type="entry name" value="INTS7"/>
</dbReference>
<evidence type="ECO:0000259" key="2">
    <source>
        <dbReference type="Pfam" id="PF22966"/>
    </source>
</evidence>
<dbReference type="PANTHER" id="PTHR13322:SF2">
    <property type="entry name" value="INTEGRATOR COMPLEX SUBUNIT 7"/>
    <property type="match status" value="1"/>
</dbReference>
<dbReference type="GO" id="GO:0034472">
    <property type="term" value="P:snRNA 3'-end processing"/>
    <property type="evidence" value="ECO:0007669"/>
    <property type="project" value="TreeGrafter"/>
</dbReference>
<comment type="caution">
    <text evidence="4">The sequence shown here is derived from an EMBL/GenBank/DDBJ whole genome shotgun (WGS) entry which is preliminary data.</text>
</comment>
<dbReference type="InterPro" id="IPR016024">
    <property type="entry name" value="ARM-type_fold"/>
</dbReference>
<accession>A0AAV8RM39</accession>
<dbReference type="Proteomes" id="UP001222027">
    <property type="component" value="Unassembled WGS sequence"/>
</dbReference>
<evidence type="ECO:0000313" key="4">
    <source>
        <dbReference type="EMBL" id="KAJ8501164.1"/>
    </source>
</evidence>
<name>A0AAV8RM39_ENSVE</name>
<reference evidence="4 5" key="1">
    <citation type="submission" date="2022-12" db="EMBL/GenBank/DDBJ databases">
        <title>Chromosome-scale assembly of the Ensete ventricosum genome.</title>
        <authorList>
            <person name="Dussert Y."/>
            <person name="Stocks J."/>
            <person name="Wendawek A."/>
            <person name="Woldeyes F."/>
            <person name="Nichols R.A."/>
            <person name="Borrell J.S."/>
        </authorList>
    </citation>
    <scope>NUCLEOTIDE SEQUENCE [LARGE SCALE GENOMIC DNA]</scope>
    <source>
        <strain evidence="5">cv. Maze</strain>
        <tissue evidence="4">Seeds</tissue>
    </source>
</reference>
<feature type="domain" description="Integrator complex subunit 7-like C-terminal" evidence="2">
    <location>
        <begin position="1024"/>
        <end position="1185"/>
    </location>
</feature>
<organism evidence="4 5">
    <name type="scientific">Ensete ventricosum</name>
    <name type="common">Abyssinian banana</name>
    <name type="synonym">Musa ensete</name>
    <dbReference type="NCBI Taxonomy" id="4639"/>
    <lineage>
        <taxon>Eukaryota</taxon>
        <taxon>Viridiplantae</taxon>
        <taxon>Streptophyta</taxon>
        <taxon>Embryophyta</taxon>
        <taxon>Tracheophyta</taxon>
        <taxon>Spermatophyta</taxon>
        <taxon>Magnoliopsida</taxon>
        <taxon>Liliopsida</taxon>
        <taxon>Zingiberales</taxon>
        <taxon>Musaceae</taxon>
        <taxon>Ensete</taxon>
    </lineage>
</organism>
<dbReference type="InterPro" id="IPR056516">
    <property type="entry name" value="INTS7_N"/>
</dbReference>